<reference evidence="12 13" key="1">
    <citation type="submission" date="2011-08" db="EMBL/GenBank/DDBJ databases">
        <title>The Genome Sequence of Clostridium hathewayi WAL-18680.</title>
        <authorList>
            <consortium name="The Broad Institute Genome Sequencing Platform"/>
            <person name="Earl A."/>
            <person name="Ward D."/>
            <person name="Feldgarden M."/>
            <person name="Gevers D."/>
            <person name="Finegold S.M."/>
            <person name="Summanen P.H."/>
            <person name="Molitoris D.R."/>
            <person name="Song M."/>
            <person name="Daigneault M."/>
            <person name="Allen-Vercoe E."/>
            <person name="Young S.K."/>
            <person name="Zeng Q."/>
            <person name="Gargeya S."/>
            <person name="Fitzgerald M."/>
            <person name="Haas B."/>
            <person name="Abouelleil A."/>
            <person name="Alvarado L."/>
            <person name="Arachchi H.M."/>
            <person name="Berlin A."/>
            <person name="Brown A."/>
            <person name="Chapman S.B."/>
            <person name="Chen Z."/>
            <person name="Dunbar C."/>
            <person name="Freedman E."/>
            <person name="Gearin G."/>
            <person name="Gellesch M."/>
            <person name="Goldberg J."/>
            <person name="Griggs A."/>
            <person name="Gujja S."/>
            <person name="Heiman D."/>
            <person name="Howarth C."/>
            <person name="Larson L."/>
            <person name="Lui A."/>
            <person name="MacDonald P.J.P."/>
            <person name="Montmayeur A."/>
            <person name="Murphy C."/>
            <person name="Neiman D."/>
            <person name="Pearson M."/>
            <person name="Priest M."/>
            <person name="Roberts A."/>
            <person name="Saif S."/>
            <person name="Shea T."/>
            <person name="Shenoy N."/>
            <person name="Sisk P."/>
            <person name="Stolte C."/>
            <person name="Sykes S."/>
            <person name="Wortman J."/>
            <person name="Nusbaum C."/>
            <person name="Birren B."/>
        </authorList>
    </citation>
    <scope>NUCLEOTIDE SEQUENCE [LARGE SCALE GENOMIC DNA]</scope>
    <source>
        <strain evidence="12 13">WAL-18680</strain>
    </source>
</reference>
<evidence type="ECO:0000256" key="6">
    <source>
        <dbReference type="ARBA" id="ARBA00022777"/>
    </source>
</evidence>
<name>G5IK66_9FIRM</name>
<feature type="transmembrane region" description="Helical" evidence="9">
    <location>
        <begin position="291"/>
        <end position="310"/>
    </location>
</feature>
<protein>
    <recommendedName>
        <fullName evidence="3">histidine kinase</fullName>
        <ecNumber evidence="3">2.7.13.3</ecNumber>
    </recommendedName>
</protein>
<evidence type="ECO:0000259" key="11">
    <source>
        <dbReference type="PROSITE" id="PS50885"/>
    </source>
</evidence>
<dbReference type="Pfam" id="PF06580">
    <property type="entry name" value="His_kinase"/>
    <property type="match status" value="1"/>
</dbReference>
<evidence type="ECO:0000313" key="13">
    <source>
        <dbReference type="Proteomes" id="UP000005384"/>
    </source>
</evidence>
<evidence type="ECO:0000256" key="5">
    <source>
        <dbReference type="ARBA" id="ARBA00022679"/>
    </source>
</evidence>
<dbReference type="CDD" id="cd06225">
    <property type="entry name" value="HAMP"/>
    <property type="match status" value="1"/>
</dbReference>
<dbReference type="InterPro" id="IPR005467">
    <property type="entry name" value="His_kinase_dom"/>
</dbReference>
<dbReference type="HOGENOM" id="CLU_020473_6_0_9"/>
<organism evidence="12 13">
    <name type="scientific">Hungatella hathewayi WAL-18680</name>
    <dbReference type="NCBI Taxonomy" id="742737"/>
    <lineage>
        <taxon>Bacteria</taxon>
        <taxon>Bacillati</taxon>
        <taxon>Bacillota</taxon>
        <taxon>Clostridia</taxon>
        <taxon>Lachnospirales</taxon>
        <taxon>Lachnospiraceae</taxon>
        <taxon>Hungatella</taxon>
    </lineage>
</organism>
<dbReference type="OrthoDB" id="9809348at2"/>
<keyword evidence="6" id="KW-0418">Kinase</keyword>
<dbReference type="EMBL" id="ADLN01000107">
    <property type="protein sequence ID" value="EHI58130.1"/>
    <property type="molecule type" value="Genomic_DNA"/>
</dbReference>
<sequence length="584" mass="67330">MKRKIWYFQTKLALVQIFLVLPILALLSFGLFFQVRKSALEAIDASRNDFLQTAAVSFDQIYLRMIKLLEKPYTDTVLYDIITTEYSESGNRNKNLNDAQTNKLLGNIIYYEPNIASITLVLDNTNSVYYKRRAPSISVNVHNEDWYDLTQSSWYQEAMDVDSYLVAPAVCDELYLKSGVTIPIAQRLMNVLKDQKIGVFRIDLGIESFYPGWNQVVQDRETDIFVVLDSYERLIYSSSREFEEDYPLLSEMDTGSFDGNYHVNRYTAPESGLQFLYLSTDFSALNLKQPLFMAGSLFLLFYVVYAAVFIRWSSHYISEPIQKLKTAMMTGQENQLWVRCEPLKGEMGDLSKAFNQLMERMELLIQEATSHEQEKARLSYEVLQSKINPHFLYNTLNAIRYRADRIGAKEISHGLECLASLLRFTIKCTDDVIPFSQELEQLENYIQIMRIRYGDDVDIDFDIDEECYQYKCLKFLIQPVIENCYVHAFGADKAEAGTVLVTIVCEEESILVTVTDNGMGMTDEQLKKITESHAQKEKSSYSGIGIDNVRQRLETLFGKEYTLQIESRYGAYTTVTARIPKLPL</sequence>
<feature type="transmembrane region" description="Helical" evidence="9">
    <location>
        <begin position="12"/>
        <end position="33"/>
    </location>
</feature>
<proteinExistence type="predicted"/>
<dbReference type="Gene3D" id="3.30.565.10">
    <property type="entry name" value="Histidine kinase-like ATPase, C-terminal domain"/>
    <property type="match status" value="1"/>
</dbReference>
<gene>
    <name evidence="12" type="ORF">HMPREF9473_03894</name>
</gene>
<evidence type="ECO:0000256" key="1">
    <source>
        <dbReference type="ARBA" id="ARBA00000085"/>
    </source>
</evidence>
<evidence type="ECO:0000256" key="4">
    <source>
        <dbReference type="ARBA" id="ARBA00022553"/>
    </source>
</evidence>
<comment type="caution">
    <text evidence="12">The sequence shown here is derived from an EMBL/GenBank/DDBJ whole genome shotgun (WGS) entry which is preliminary data.</text>
</comment>
<dbReference type="GO" id="GO:0016020">
    <property type="term" value="C:membrane"/>
    <property type="evidence" value="ECO:0007669"/>
    <property type="project" value="UniProtKB-SubCell"/>
</dbReference>
<evidence type="ECO:0000256" key="9">
    <source>
        <dbReference type="SAM" id="Phobius"/>
    </source>
</evidence>
<evidence type="ECO:0000256" key="7">
    <source>
        <dbReference type="ARBA" id="ARBA00023012"/>
    </source>
</evidence>
<dbReference type="InterPro" id="IPR003660">
    <property type="entry name" value="HAMP_dom"/>
</dbReference>
<dbReference type="SUPFAM" id="SSF55874">
    <property type="entry name" value="ATPase domain of HSP90 chaperone/DNA topoisomerase II/histidine kinase"/>
    <property type="match status" value="1"/>
</dbReference>
<keyword evidence="7" id="KW-0902">Two-component regulatory system</keyword>
<dbReference type="PANTHER" id="PTHR34220">
    <property type="entry name" value="SENSOR HISTIDINE KINASE YPDA"/>
    <property type="match status" value="1"/>
</dbReference>
<feature type="domain" description="HAMP" evidence="11">
    <location>
        <begin position="315"/>
        <end position="366"/>
    </location>
</feature>
<dbReference type="RefSeq" id="WP_006781885.1">
    <property type="nucleotide sequence ID" value="NZ_CP040506.1"/>
</dbReference>
<dbReference type="SMART" id="SM00304">
    <property type="entry name" value="HAMP"/>
    <property type="match status" value="1"/>
</dbReference>
<dbReference type="InterPro" id="IPR036890">
    <property type="entry name" value="HATPase_C_sf"/>
</dbReference>
<dbReference type="InterPro" id="IPR050640">
    <property type="entry name" value="Bact_2-comp_sensor_kinase"/>
</dbReference>
<keyword evidence="13" id="KW-1185">Reference proteome</keyword>
<dbReference type="Proteomes" id="UP000005384">
    <property type="component" value="Unassembled WGS sequence"/>
</dbReference>
<keyword evidence="4" id="KW-0597">Phosphoprotein</keyword>
<dbReference type="InterPro" id="IPR003594">
    <property type="entry name" value="HATPase_dom"/>
</dbReference>
<evidence type="ECO:0000256" key="8">
    <source>
        <dbReference type="SAM" id="Coils"/>
    </source>
</evidence>
<dbReference type="GO" id="GO:0000155">
    <property type="term" value="F:phosphorelay sensor kinase activity"/>
    <property type="evidence" value="ECO:0007669"/>
    <property type="project" value="InterPro"/>
</dbReference>
<keyword evidence="9" id="KW-0472">Membrane</keyword>
<keyword evidence="9" id="KW-0812">Transmembrane</keyword>
<dbReference type="EC" id="2.7.13.3" evidence="3"/>
<comment type="catalytic activity">
    <reaction evidence="1">
        <text>ATP + protein L-histidine = ADP + protein N-phospho-L-histidine.</text>
        <dbReference type="EC" id="2.7.13.3"/>
    </reaction>
</comment>
<keyword evidence="8" id="KW-0175">Coiled coil</keyword>
<dbReference type="InterPro" id="IPR010559">
    <property type="entry name" value="Sig_transdc_His_kin_internal"/>
</dbReference>
<accession>G5IK66</accession>
<dbReference type="AlphaFoldDB" id="G5IK66"/>
<keyword evidence="9" id="KW-1133">Transmembrane helix</keyword>
<dbReference type="Pfam" id="PF02518">
    <property type="entry name" value="HATPase_c"/>
    <property type="match status" value="1"/>
</dbReference>
<dbReference type="Gene3D" id="6.10.340.10">
    <property type="match status" value="1"/>
</dbReference>
<comment type="subcellular location">
    <subcellularLocation>
        <location evidence="2">Membrane</location>
    </subcellularLocation>
</comment>
<dbReference type="PROSITE" id="PS50885">
    <property type="entry name" value="HAMP"/>
    <property type="match status" value="1"/>
</dbReference>
<evidence type="ECO:0000313" key="12">
    <source>
        <dbReference type="EMBL" id="EHI58130.1"/>
    </source>
</evidence>
<dbReference type="PANTHER" id="PTHR34220:SF7">
    <property type="entry name" value="SENSOR HISTIDINE KINASE YPDA"/>
    <property type="match status" value="1"/>
</dbReference>
<keyword evidence="5" id="KW-0808">Transferase</keyword>
<evidence type="ECO:0000256" key="3">
    <source>
        <dbReference type="ARBA" id="ARBA00012438"/>
    </source>
</evidence>
<feature type="domain" description="Histidine kinase" evidence="10">
    <location>
        <begin position="477"/>
        <end position="583"/>
    </location>
</feature>
<evidence type="ECO:0000259" key="10">
    <source>
        <dbReference type="PROSITE" id="PS50109"/>
    </source>
</evidence>
<dbReference type="PROSITE" id="PS50109">
    <property type="entry name" value="HIS_KIN"/>
    <property type="match status" value="1"/>
</dbReference>
<dbReference type="PATRIC" id="fig|742737.3.peg.3878"/>
<evidence type="ECO:0000256" key="2">
    <source>
        <dbReference type="ARBA" id="ARBA00004370"/>
    </source>
</evidence>
<dbReference type="SMART" id="SM00387">
    <property type="entry name" value="HATPase_c"/>
    <property type="match status" value="1"/>
</dbReference>
<feature type="coiled-coil region" evidence="8">
    <location>
        <begin position="354"/>
        <end position="381"/>
    </location>
</feature>